<evidence type="ECO:0000313" key="4">
    <source>
        <dbReference type="Proteomes" id="UP000201613"/>
    </source>
</evidence>
<protein>
    <recommendedName>
        <fullName evidence="2">Putative DNA-binding domain-containing protein</fullName>
    </recommendedName>
</protein>
<organism evidence="3 4">
    <name type="scientific">Flavimaricola marinus</name>
    <dbReference type="NCBI Taxonomy" id="1819565"/>
    <lineage>
        <taxon>Bacteria</taxon>
        <taxon>Pseudomonadati</taxon>
        <taxon>Pseudomonadota</taxon>
        <taxon>Alphaproteobacteria</taxon>
        <taxon>Rhodobacterales</taxon>
        <taxon>Paracoccaceae</taxon>
        <taxon>Flavimaricola</taxon>
    </lineage>
</organism>
<keyword evidence="4" id="KW-1185">Reference proteome</keyword>
<gene>
    <name evidence="3" type="ORF">LOM8899_03641</name>
</gene>
<dbReference type="Gene3D" id="1.10.150.690">
    <property type="entry name" value="DUF2063"/>
    <property type="match status" value="1"/>
</dbReference>
<evidence type="ECO:0000256" key="1">
    <source>
        <dbReference type="SAM" id="MobiDB-lite"/>
    </source>
</evidence>
<dbReference type="RefSeq" id="WP_093993662.1">
    <property type="nucleotide sequence ID" value="NZ_FXZK01000010.1"/>
</dbReference>
<dbReference type="Pfam" id="PF09836">
    <property type="entry name" value="DUF2063"/>
    <property type="match status" value="1"/>
</dbReference>
<accession>A0A238LJ92</accession>
<feature type="domain" description="Putative DNA-binding" evidence="2">
    <location>
        <begin position="7"/>
        <end position="95"/>
    </location>
</feature>
<dbReference type="AlphaFoldDB" id="A0A238LJ92"/>
<sequence length="245" mass="25579">MSVAPSDFTAGLLDPDRPAPNGLTDAQGRPAGKRFDVYRNNVNASLIEALEQGFPVIYKLVGRDFFRAMAAVYLRAHPPTSPLMMHYGAEMAGFLETFPPAAALPYLPDIARLECAIRRAYHAADATPIAGTALAEVAPDALPQVRFRFAPAVQIIASAYPIHGIWRANSDAGGPAPVAEAQAVLVARPDMDPTVSLIPGNALPVMTALLGGTALGAAFDQGGAGFDPSALLTLLLTHGAITALT</sequence>
<name>A0A238LJ92_9RHOB</name>
<dbReference type="InterPro" id="IPR018640">
    <property type="entry name" value="DUF2063"/>
</dbReference>
<proteinExistence type="predicted"/>
<dbReference type="OrthoDB" id="4146344at2"/>
<dbReference type="EMBL" id="FXZK01000010">
    <property type="protein sequence ID" value="SMY09474.1"/>
    <property type="molecule type" value="Genomic_DNA"/>
</dbReference>
<reference evidence="3 4" key="1">
    <citation type="submission" date="2017-05" db="EMBL/GenBank/DDBJ databases">
        <authorList>
            <person name="Song R."/>
            <person name="Chenine A.L."/>
            <person name="Ruprecht R.M."/>
        </authorList>
    </citation>
    <scope>NUCLEOTIDE SEQUENCE [LARGE SCALE GENOMIC DNA]</scope>
    <source>
        <strain evidence="3 4">CECT 8899</strain>
    </source>
</reference>
<evidence type="ECO:0000259" key="2">
    <source>
        <dbReference type="Pfam" id="PF09836"/>
    </source>
</evidence>
<dbReference type="Proteomes" id="UP000201613">
    <property type="component" value="Unassembled WGS sequence"/>
</dbReference>
<evidence type="ECO:0000313" key="3">
    <source>
        <dbReference type="EMBL" id="SMY09474.1"/>
    </source>
</evidence>
<feature type="region of interest" description="Disordered" evidence="1">
    <location>
        <begin position="1"/>
        <end position="30"/>
    </location>
</feature>
<dbReference type="InterPro" id="IPR044922">
    <property type="entry name" value="DUF2063_N_sf"/>
</dbReference>